<comment type="similarity">
    <text evidence="8">Belongs to the MobA family.</text>
</comment>
<dbReference type="EMBL" id="BMXI01000003">
    <property type="protein sequence ID" value="GHC46452.1"/>
    <property type="molecule type" value="Genomic_DNA"/>
</dbReference>
<dbReference type="InterPro" id="IPR016155">
    <property type="entry name" value="Mopterin_synth/thiamin_S_b"/>
</dbReference>
<comment type="domain">
    <text evidence="8">The N-terminal domain determines nucleotide recognition and specific binding, while the C-terminal domain determines the specific binding to the target protein.</text>
</comment>
<dbReference type="InterPro" id="IPR003749">
    <property type="entry name" value="ThiS/MoaD-like"/>
</dbReference>
<evidence type="ECO:0000256" key="1">
    <source>
        <dbReference type="ARBA" id="ARBA00022490"/>
    </source>
</evidence>
<feature type="binding site" evidence="8">
    <location>
        <position position="24"/>
    </location>
    <ligand>
        <name>GTP</name>
        <dbReference type="ChEBI" id="CHEBI:37565"/>
    </ligand>
</feature>
<evidence type="ECO:0000313" key="11">
    <source>
        <dbReference type="Proteomes" id="UP000644507"/>
    </source>
</evidence>
<evidence type="ECO:0000256" key="7">
    <source>
        <dbReference type="ARBA" id="ARBA00023150"/>
    </source>
</evidence>
<accession>A0A918TKU0</accession>
<keyword evidence="11" id="KW-1185">Reference proteome</keyword>
<keyword evidence="3 8" id="KW-0479">Metal-binding</keyword>
<dbReference type="InterPro" id="IPR029044">
    <property type="entry name" value="Nucleotide-diphossugar_trans"/>
</dbReference>
<feature type="binding site" evidence="8">
    <location>
        <position position="97"/>
    </location>
    <ligand>
        <name>Mg(2+)</name>
        <dbReference type="ChEBI" id="CHEBI:18420"/>
    </ligand>
</feature>
<keyword evidence="2 8" id="KW-0808">Transferase</keyword>
<keyword evidence="4 8" id="KW-0547">Nucleotide-binding</keyword>
<keyword evidence="5 8" id="KW-0460">Magnesium</keyword>
<dbReference type="PANTHER" id="PTHR19136:SF81">
    <property type="entry name" value="MOLYBDENUM COFACTOR GUANYLYLTRANSFERASE"/>
    <property type="match status" value="1"/>
</dbReference>
<dbReference type="Gene3D" id="3.10.20.30">
    <property type="match status" value="1"/>
</dbReference>
<dbReference type="EC" id="2.7.7.77" evidence="8"/>
<dbReference type="InterPro" id="IPR013482">
    <property type="entry name" value="Molybde_CF_guanTrfase"/>
</dbReference>
<dbReference type="Pfam" id="PF02597">
    <property type="entry name" value="ThiS"/>
    <property type="match status" value="1"/>
</dbReference>
<dbReference type="GO" id="GO:0005737">
    <property type="term" value="C:cytoplasm"/>
    <property type="evidence" value="ECO:0007669"/>
    <property type="project" value="UniProtKB-SubCell"/>
</dbReference>
<evidence type="ECO:0000256" key="5">
    <source>
        <dbReference type="ARBA" id="ARBA00022842"/>
    </source>
</evidence>
<keyword evidence="1 8" id="KW-0963">Cytoplasm</keyword>
<keyword evidence="6 8" id="KW-0342">GTP-binding</keyword>
<dbReference type="AlphaFoldDB" id="A0A918TKU0"/>
<evidence type="ECO:0000256" key="6">
    <source>
        <dbReference type="ARBA" id="ARBA00023134"/>
    </source>
</evidence>
<evidence type="ECO:0000256" key="3">
    <source>
        <dbReference type="ARBA" id="ARBA00022723"/>
    </source>
</evidence>
<dbReference type="Proteomes" id="UP000644507">
    <property type="component" value="Unassembled WGS sequence"/>
</dbReference>
<evidence type="ECO:0000313" key="10">
    <source>
        <dbReference type="EMBL" id="GHC46452.1"/>
    </source>
</evidence>
<comment type="subcellular location">
    <subcellularLocation>
        <location evidence="8">Cytoplasm</location>
    </subcellularLocation>
</comment>
<dbReference type="InterPro" id="IPR025877">
    <property type="entry name" value="MobA-like_NTP_Trfase"/>
</dbReference>
<keyword evidence="7 8" id="KW-0501">Molybdenum cofactor biosynthesis</keyword>
<dbReference type="Pfam" id="PF12804">
    <property type="entry name" value="NTP_transf_3"/>
    <property type="match status" value="1"/>
</dbReference>
<comment type="function">
    <text evidence="8">Transfers a GMP moiety from GTP to Mo-molybdopterin (Mo-MPT) cofactor (Moco or molybdenum cofactor) to form Mo-molybdopterin guanine dinucleotide (Mo-MGD) cofactor.</text>
</comment>
<dbReference type="CDD" id="cd02503">
    <property type="entry name" value="MobA"/>
    <property type="match status" value="1"/>
</dbReference>
<dbReference type="SUPFAM" id="SSF53448">
    <property type="entry name" value="Nucleotide-diphospho-sugar transferases"/>
    <property type="match status" value="1"/>
</dbReference>
<dbReference type="GO" id="GO:0006777">
    <property type="term" value="P:Mo-molybdopterin cofactor biosynthetic process"/>
    <property type="evidence" value="ECO:0007669"/>
    <property type="project" value="UniProtKB-KW"/>
</dbReference>
<dbReference type="SUPFAM" id="SSF54285">
    <property type="entry name" value="MoaD/ThiS"/>
    <property type="match status" value="1"/>
</dbReference>
<reference evidence="10" key="2">
    <citation type="submission" date="2020-09" db="EMBL/GenBank/DDBJ databases">
        <authorList>
            <person name="Sun Q."/>
            <person name="Kim S."/>
        </authorList>
    </citation>
    <scope>NUCLEOTIDE SEQUENCE</scope>
    <source>
        <strain evidence="10">KCTC 12988</strain>
    </source>
</reference>
<evidence type="ECO:0000256" key="4">
    <source>
        <dbReference type="ARBA" id="ARBA00022741"/>
    </source>
</evidence>
<dbReference type="PANTHER" id="PTHR19136">
    <property type="entry name" value="MOLYBDENUM COFACTOR GUANYLYLTRANSFERASE"/>
    <property type="match status" value="1"/>
</dbReference>
<feature type="domain" description="MobA-like NTP transferase" evidence="9">
    <location>
        <begin position="9"/>
        <end position="163"/>
    </location>
</feature>
<dbReference type="GO" id="GO:0046872">
    <property type="term" value="F:metal ion binding"/>
    <property type="evidence" value="ECO:0007669"/>
    <property type="project" value="UniProtKB-KW"/>
</dbReference>
<proteinExistence type="inferred from homology"/>
<evidence type="ECO:0000256" key="2">
    <source>
        <dbReference type="ARBA" id="ARBA00022679"/>
    </source>
</evidence>
<protein>
    <recommendedName>
        <fullName evidence="8">Probable molybdenum cofactor guanylyltransferase</fullName>
        <shortName evidence="8">MoCo guanylyltransferase</shortName>
        <ecNumber evidence="8">2.7.7.77</ecNumber>
    </recommendedName>
    <alternativeName>
        <fullName evidence="8">GTP:molybdopterin guanylyltransferase</fullName>
    </alternativeName>
    <alternativeName>
        <fullName evidence="8">Mo-MPT guanylyltransferase</fullName>
    </alternativeName>
    <alternativeName>
        <fullName evidence="8">Molybdopterin guanylyltransferase</fullName>
    </alternativeName>
    <alternativeName>
        <fullName evidence="8">Molybdopterin-guanine dinucleotide synthase</fullName>
        <shortName evidence="8">MGD synthase</shortName>
    </alternativeName>
</protein>
<dbReference type="GO" id="GO:0005525">
    <property type="term" value="F:GTP binding"/>
    <property type="evidence" value="ECO:0007669"/>
    <property type="project" value="UniProtKB-UniRule"/>
</dbReference>
<dbReference type="GO" id="GO:0061603">
    <property type="term" value="F:molybdenum cofactor guanylyltransferase activity"/>
    <property type="evidence" value="ECO:0007669"/>
    <property type="project" value="UniProtKB-EC"/>
</dbReference>
<dbReference type="CDD" id="cd00754">
    <property type="entry name" value="Ubl_MoaD"/>
    <property type="match status" value="1"/>
</dbReference>
<organism evidence="10 11">
    <name type="scientific">Roseibacillus persicicus</name>
    <dbReference type="NCBI Taxonomy" id="454148"/>
    <lineage>
        <taxon>Bacteria</taxon>
        <taxon>Pseudomonadati</taxon>
        <taxon>Verrucomicrobiota</taxon>
        <taxon>Verrucomicrobiia</taxon>
        <taxon>Verrucomicrobiales</taxon>
        <taxon>Verrucomicrobiaceae</taxon>
        <taxon>Roseibacillus</taxon>
    </lineage>
</organism>
<dbReference type="HAMAP" id="MF_00316">
    <property type="entry name" value="MobA"/>
    <property type="match status" value="1"/>
</dbReference>
<dbReference type="RefSeq" id="WP_189567926.1">
    <property type="nucleotide sequence ID" value="NZ_BMXI01000003.1"/>
</dbReference>
<dbReference type="InterPro" id="IPR012675">
    <property type="entry name" value="Beta-grasp_dom_sf"/>
</dbReference>
<comment type="caution">
    <text evidence="8">Lacks conserved residue(s) required for the propagation of feature annotation.</text>
</comment>
<evidence type="ECO:0000259" key="9">
    <source>
        <dbReference type="Pfam" id="PF12804"/>
    </source>
</evidence>
<sequence>MSPSFPVKALLLIGGKSRRMGRDKASLVFEGKSLLDRTLEVVTPHIGDVYLSVAHDDERSFSQPVIADLSPDPGPLGGLQAAFAKDPDTAWLVIACDLPLFDEATLLHLLENADPSQAASCFLNRLDGRAEPLCTLYQPSAAKQLADYLAADRRCARKFLESLSPQTFPLPNPLALDNANRPEQLNELKLLAENGMVSKEVTITYFGKLSAEVPAAEEKLTTTAATLAGLYEEVRMKHHLSLDLDTVKAVLADEFVDWSTPLPEGGQVAFLPPFAGG</sequence>
<feature type="binding site" evidence="8">
    <location>
        <position position="68"/>
    </location>
    <ligand>
        <name>GTP</name>
        <dbReference type="ChEBI" id="CHEBI:37565"/>
    </ligand>
</feature>
<reference evidence="10" key="1">
    <citation type="journal article" date="2014" name="Int. J. Syst. Evol. Microbiol.">
        <title>Complete genome sequence of Corynebacterium casei LMG S-19264T (=DSM 44701T), isolated from a smear-ripened cheese.</title>
        <authorList>
            <consortium name="US DOE Joint Genome Institute (JGI-PGF)"/>
            <person name="Walter F."/>
            <person name="Albersmeier A."/>
            <person name="Kalinowski J."/>
            <person name="Ruckert C."/>
        </authorList>
    </citation>
    <scope>NUCLEOTIDE SEQUENCE</scope>
    <source>
        <strain evidence="10">KCTC 12988</strain>
    </source>
</reference>
<comment type="catalytic activity">
    <reaction evidence="8">
        <text>Mo-molybdopterin + GTP + H(+) = Mo-molybdopterin guanine dinucleotide + diphosphate</text>
        <dbReference type="Rhea" id="RHEA:34243"/>
        <dbReference type="ChEBI" id="CHEBI:15378"/>
        <dbReference type="ChEBI" id="CHEBI:33019"/>
        <dbReference type="ChEBI" id="CHEBI:37565"/>
        <dbReference type="ChEBI" id="CHEBI:71302"/>
        <dbReference type="ChEBI" id="CHEBI:71310"/>
        <dbReference type="EC" id="2.7.7.77"/>
    </reaction>
</comment>
<name>A0A918TKU0_9BACT</name>
<evidence type="ECO:0000256" key="8">
    <source>
        <dbReference type="HAMAP-Rule" id="MF_00316"/>
    </source>
</evidence>
<comment type="caution">
    <text evidence="10">The sequence shown here is derived from an EMBL/GenBank/DDBJ whole genome shotgun (WGS) entry which is preliminary data.</text>
</comment>
<feature type="binding site" evidence="8">
    <location>
        <begin position="12"/>
        <end position="14"/>
    </location>
    <ligand>
        <name>GTP</name>
        <dbReference type="ChEBI" id="CHEBI:37565"/>
    </ligand>
</feature>
<comment type="cofactor">
    <cofactor evidence="8">
        <name>Mg(2+)</name>
        <dbReference type="ChEBI" id="CHEBI:18420"/>
    </cofactor>
</comment>
<feature type="binding site" evidence="8">
    <location>
        <position position="97"/>
    </location>
    <ligand>
        <name>GTP</name>
        <dbReference type="ChEBI" id="CHEBI:37565"/>
    </ligand>
</feature>
<gene>
    <name evidence="8" type="primary">mobA</name>
    <name evidence="10" type="ORF">GCM10007100_10090</name>
</gene>
<dbReference type="Gene3D" id="3.90.550.10">
    <property type="entry name" value="Spore Coat Polysaccharide Biosynthesis Protein SpsA, Chain A"/>
    <property type="match status" value="1"/>
</dbReference>